<dbReference type="AlphaFoldDB" id="A0A4D7QJ95"/>
<dbReference type="GO" id="GO:0016747">
    <property type="term" value="F:acyltransferase activity, transferring groups other than amino-acyl groups"/>
    <property type="evidence" value="ECO:0007669"/>
    <property type="project" value="InterPro"/>
</dbReference>
<dbReference type="KEGG" id="paqt:E8L99_09485"/>
<evidence type="ECO:0000256" key="1">
    <source>
        <dbReference type="ARBA" id="ARBA00022679"/>
    </source>
</evidence>
<dbReference type="Pfam" id="PF00583">
    <property type="entry name" value="Acetyltransf_1"/>
    <property type="match status" value="1"/>
</dbReference>
<evidence type="ECO:0000313" key="5">
    <source>
        <dbReference type="Proteomes" id="UP000298588"/>
    </source>
</evidence>
<dbReference type="RefSeq" id="WP_137099305.1">
    <property type="nucleotide sequence ID" value="NZ_CP039865.1"/>
</dbReference>
<keyword evidence="2" id="KW-0012">Acyltransferase</keyword>
<dbReference type="SUPFAM" id="SSF55729">
    <property type="entry name" value="Acyl-CoA N-acyltransferases (Nat)"/>
    <property type="match status" value="1"/>
</dbReference>
<dbReference type="OrthoDB" id="3389160at2"/>
<dbReference type="PROSITE" id="PS51186">
    <property type="entry name" value="GNAT"/>
    <property type="match status" value="1"/>
</dbReference>
<dbReference type="Proteomes" id="UP000298588">
    <property type="component" value="Chromosome"/>
</dbReference>
<keyword evidence="5" id="KW-1185">Reference proteome</keyword>
<dbReference type="InterPro" id="IPR050832">
    <property type="entry name" value="Bact_Acetyltransf"/>
</dbReference>
<dbReference type="Gene3D" id="3.40.630.30">
    <property type="match status" value="1"/>
</dbReference>
<dbReference type="CDD" id="cd04301">
    <property type="entry name" value="NAT_SF"/>
    <property type="match status" value="1"/>
</dbReference>
<dbReference type="EMBL" id="CP039865">
    <property type="protein sequence ID" value="QCK85973.1"/>
    <property type="molecule type" value="Genomic_DNA"/>
</dbReference>
<evidence type="ECO:0000259" key="3">
    <source>
        <dbReference type="PROSITE" id="PS51186"/>
    </source>
</evidence>
<evidence type="ECO:0000313" key="4">
    <source>
        <dbReference type="EMBL" id="QCK85973.1"/>
    </source>
</evidence>
<name>A0A4D7QJ95_9HYPH</name>
<accession>A0A4D7QJ95</accession>
<reference evidence="4 5" key="1">
    <citation type="submission" date="2019-04" db="EMBL/GenBank/DDBJ databases">
        <title>Phreatobacter aquaticus sp. nov.</title>
        <authorList>
            <person name="Choi A."/>
            <person name="Baek K."/>
        </authorList>
    </citation>
    <scope>NUCLEOTIDE SEQUENCE [LARGE SCALE GENOMIC DNA]</scope>
    <source>
        <strain evidence="4 5">NMCR1094</strain>
    </source>
</reference>
<dbReference type="PANTHER" id="PTHR43877">
    <property type="entry name" value="AMINOALKYLPHOSPHONATE N-ACETYLTRANSFERASE-RELATED-RELATED"/>
    <property type="match status" value="1"/>
</dbReference>
<sequence>MKIREATDSDGAALRALIAPIFAEYDNCLFVDDEFPELAAPASHYAAKGGRLFVAERDGRVVGSLAAALVQPGSGELFKVYASGETRGTGLSHQLYALGESLMRDRGAREMVLWTDTRFARGHAFYEKLGFERQPVVRYLADVSATWEFFYRKRLG</sequence>
<protein>
    <submittedName>
        <fullName evidence="4">GNAT family N-acetyltransferase</fullName>
    </submittedName>
</protein>
<evidence type="ECO:0000256" key="2">
    <source>
        <dbReference type="ARBA" id="ARBA00023315"/>
    </source>
</evidence>
<feature type="domain" description="N-acetyltransferase" evidence="3">
    <location>
        <begin position="1"/>
        <end position="156"/>
    </location>
</feature>
<dbReference type="InterPro" id="IPR016181">
    <property type="entry name" value="Acyl_CoA_acyltransferase"/>
</dbReference>
<proteinExistence type="predicted"/>
<dbReference type="InterPro" id="IPR000182">
    <property type="entry name" value="GNAT_dom"/>
</dbReference>
<organism evidence="4 5">
    <name type="scientific">Phreatobacter aquaticus</name>
    <dbReference type="NCBI Taxonomy" id="2570229"/>
    <lineage>
        <taxon>Bacteria</taxon>
        <taxon>Pseudomonadati</taxon>
        <taxon>Pseudomonadota</taxon>
        <taxon>Alphaproteobacteria</taxon>
        <taxon>Hyphomicrobiales</taxon>
        <taxon>Phreatobacteraceae</taxon>
        <taxon>Phreatobacter</taxon>
    </lineage>
</organism>
<gene>
    <name evidence="4" type="ORF">E8L99_09485</name>
</gene>
<keyword evidence="1 4" id="KW-0808">Transferase</keyword>